<feature type="chain" id="PRO_5046960592" evidence="2">
    <location>
        <begin position="28"/>
        <end position="112"/>
    </location>
</feature>
<dbReference type="Proteomes" id="UP001381003">
    <property type="component" value="Chromosome"/>
</dbReference>
<evidence type="ECO:0000256" key="2">
    <source>
        <dbReference type="SAM" id="SignalP"/>
    </source>
</evidence>
<dbReference type="PROSITE" id="PS51257">
    <property type="entry name" value="PROKAR_LIPOPROTEIN"/>
    <property type="match status" value="1"/>
</dbReference>
<reference evidence="3 4" key="1">
    <citation type="submission" date="2022-09" db="EMBL/GenBank/DDBJ databases">
        <title>Complete genome sequence of Janibacter terrae strain COS04-44, PCL-degrading bacteria isolated from oil spilled coast.</title>
        <authorList>
            <person name="Park H."/>
            <person name="Kim J.Y."/>
            <person name="An S.H."/>
            <person name="Lee C.M."/>
            <person name="Weon H.-Y."/>
        </authorList>
    </citation>
    <scope>NUCLEOTIDE SEQUENCE [LARGE SCALE GENOMIC DNA]</scope>
    <source>
        <strain evidence="3 4">COS04-44</strain>
    </source>
</reference>
<evidence type="ECO:0000256" key="1">
    <source>
        <dbReference type="SAM" id="MobiDB-lite"/>
    </source>
</evidence>
<feature type="compositionally biased region" description="Basic residues" evidence="1">
    <location>
        <begin position="102"/>
        <end position="112"/>
    </location>
</feature>
<dbReference type="RefSeq" id="WP_068327264.1">
    <property type="nucleotide sequence ID" value="NZ_CP104874.1"/>
</dbReference>
<keyword evidence="2" id="KW-0732">Signal</keyword>
<accession>A0ABZ2FGI0</accession>
<proteinExistence type="predicted"/>
<dbReference type="EMBL" id="CP104874">
    <property type="protein sequence ID" value="WWF06432.1"/>
    <property type="molecule type" value="Genomic_DNA"/>
</dbReference>
<organism evidence="3 4">
    <name type="scientific">Janibacter terrae</name>
    <dbReference type="NCBI Taxonomy" id="103817"/>
    <lineage>
        <taxon>Bacteria</taxon>
        <taxon>Bacillati</taxon>
        <taxon>Actinomycetota</taxon>
        <taxon>Actinomycetes</taxon>
        <taxon>Micrococcales</taxon>
        <taxon>Intrasporangiaceae</taxon>
        <taxon>Janibacter</taxon>
    </lineage>
</organism>
<sequence length="112" mass="11755">MSAPSARRALRMLMALVVVALLLSSCAAGPNTLVDTQPQSGFLMGLWHGSISPITFVVSLFDEDVTIYEVHNTGHWYDLGFVLGCSVAFSAAARSGGAGSSRSRRRGPGSPS</sequence>
<name>A0ABZ2FGI0_9MICO</name>
<gene>
    <name evidence="3" type="ORF">N5P18_06035</name>
</gene>
<evidence type="ECO:0000313" key="3">
    <source>
        <dbReference type="EMBL" id="WWF06432.1"/>
    </source>
</evidence>
<keyword evidence="4" id="KW-1185">Reference proteome</keyword>
<evidence type="ECO:0000313" key="4">
    <source>
        <dbReference type="Proteomes" id="UP001381003"/>
    </source>
</evidence>
<feature type="signal peptide" evidence="2">
    <location>
        <begin position="1"/>
        <end position="27"/>
    </location>
</feature>
<feature type="region of interest" description="Disordered" evidence="1">
    <location>
        <begin position="93"/>
        <end position="112"/>
    </location>
</feature>
<protein>
    <submittedName>
        <fullName evidence="3">Uncharacterized protein</fullName>
    </submittedName>
</protein>